<dbReference type="InterPro" id="IPR038499">
    <property type="entry name" value="BRO1_sf"/>
</dbReference>
<dbReference type="InterPro" id="IPR004328">
    <property type="entry name" value="BRO1_dom"/>
</dbReference>
<dbReference type="Proteomes" id="UP000324800">
    <property type="component" value="Unassembled WGS sequence"/>
</dbReference>
<evidence type="ECO:0000313" key="5">
    <source>
        <dbReference type="Proteomes" id="UP000324800"/>
    </source>
</evidence>
<accession>A0A5J4UAK4</accession>
<evidence type="ECO:0000256" key="1">
    <source>
        <dbReference type="ARBA" id="ARBA00010997"/>
    </source>
</evidence>
<dbReference type="PANTHER" id="PTHR40463">
    <property type="entry name" value="PH-RESPONSE REGULATOR PROTEIN PALC"/>
    <property type="match status" value="1"/>
</dbReference>
<organism evidence="4 5">
    <name type="scientific">Streblomastix strix</name>
    <dbReference type="NCBI Taxonomy" id="222440"/>
    <lineage>
        <taxon>Eukaryota</taxon>
        <taxon>Metamonada</taxon>
        <taxon>Preaxostyla</taxon>
        <taxon>Oxymonadida</taxon>
        <taxon>Streblomastigidae</taxon>
        <taxon>Streblomastix</taxon>
    </lineage>
</organism>
<gene>
    <name evidence="4" type="ORF">EZS28_037243</name>
</gene>
<dbReference type="GO" id="GO:0071467">
    <property type="term" value="P:cellular response to pH"/>
    <property type="evidence" value="ECO:0007669"/>
    <property type="project" value="InterPro"/>
</dbReference>
<proteinExistence type="inferred from homology"/>
<evidence type="ECO:0000259" key="3">
    <source>
        <dbReference type="PROSITE" id="PS51180"/>
    </source>
</evidence>
<sequence length="386" mass="43111">MSFVLVKCIAFPNTIPINFASVLKNTSPSNLQLLTSARNEMSESLSGKYSDEQVTKQIEKYLPYLFGLQAAIKKGNVALNQPLIYQWSSFLTEGDHKYLHPQVAFEICMTLSAYSFALANTGVGKLRDLIKDREFNIAPAQQQSEQYLESAKQCLDLFRRATGVGMYVAELANTIDRTKGNLPIECTGDGMKIWAQICTAHEQLVLSFIAREKKASSNLIARILLGSSDLIHKASELIDKDLPTSGVAASGASGVNYNHFFPVLRNLLQIIEIHYKVISYKYFAMHIAETQTIKFGDAVAIIMEAAKMNDLCIEMNSKLRLSVEVSQALQLVGQDVTKLKNKYTEDNSNIYMVRVPELNEQVLEQPAIRSTPVPFQQPTPIFDEII</sequence>
<dbReference type="PANTHER" id="PTHR40463:SF1">
    <property type="entry name" value="PH-RESPONSE REGULATOR PROTEIN PALC"/>
    <property type="match status" value="1"/>
</dbReference>
<dbReference type="PROSITE" id="PS51180">
    <property type="entry name" value="BRO1"/>
    <property type="match status" value="1"/>
</dbReference>
<comment type="caution">
    <text evidence="4">The sequence shown here is derived from an EMBL/GenBank/DDBJ whole genome shotgun (WGS) entry which is preliminary data.</text>
</comment>
<feature type="domain" description="BRO1" evidence="3">
    <location>
        <begin position="1"/>
        <end position="386"/>
    </location>
</feature>
<name>A0A5J4UAK4_9EUKA</name>
<dbReference type="AlphaFoldDB" id="A0A5J4UAK4"/>
<dbReference type="Gene3D" id="1.25.40.280">
    <property type="entry name" value="alix/aip1 like domains"/>
    <property type="match status" value="1"/>
</dbReference>
<comment type="similarity">
    <text evidence="1">Belongs to the palC family.</text>
</comment>
<evidence type="ECO:0000256" key="2">
    <source>
        <dbReference type="ARBA" id="ARBA00022193"/>
    </source>
</evidence>
<dbReference type="GO" id="GO:0005886">
    <property type="term" value="C:plasma membrane"/>
    <property type="evidence" value="ECO:0007669"/>
    <property type="project" value="TreeGrafter"/>
</dbReference>
<dbReference type="EMBL" id="SNRW01018549">
    <property type="protein sequence ID" value="KAA6367230.1"/>
    <property type="molecule type" value="Genomic_DNA"/>
</dbReference>
<protein>
    <recommendedName>
        <fullName evidence="2">pH-response regulator protein palC</fullName>
    </recommendedName>
</protein>
<dbReference type="Pfam" id="PF03097">
    <property type="entry name" value="BRO1"/>
    <property type="match status" value="1"/>
</dbReference>
<evidence type="ECO:0000313" key="4">
    <source>
        <dbReference type="EMBL" id="KAA6367230.1"/>
    </source>
</evidence>
<dbReference type="SMART" id="SM01041">
    <property type="entry name" value="BRO1"/>
    <property type="match status" value="1"/>
</dbReference>
<dbReference type="InterPro" id="IPR037505">
    <property type="entry name" value="pH-resp_palC"/>
</dbReference>
<reference evidence="4 5" key="1">
    <citation type="submission" date="2019-03" db="EMBL/GenBank/DDBJ databases">
        <title>Single cell metagenomics reveals metabolic interactions within the superorganism composed of flagellate Streblomastix strix and complex community of Bacteroidetes bacteria on its surface.</title>
        <authorList>
            <person name="Treitli S.C."/>
            <person name="Kolisko M."/>
            <person name="Husnik F."/>
            <person name="Keeling P."/>
            <person name="Hampl V."/>
        </authorList>
    </citation>
    <scope>NUCLEOTIDE SEQUENCE [LARGE SCALE GENOMIC DNA]</scope>
    <source>
        <strain evidence="4">ST1C</strain>
    </source>
</reference>